<dbReference type="EMBL" id="ASVY01000003">
    <property type="protein sequence ID" value="EOT59652.1"/>
    <property type="molecule type" value="Genomic_DNA"/>
</dbReference>
<evidence type="ECO:0000313" key="3">
    <source>
        <dbReference type="Proteomes" id="UP000013858"/>
    </source>
</evidence>
<gene>
    <name evidence="2" type="ORF">I583_02287</name>
    <name evidence="1" type="ORF">UAW_00124</name>
</gene>
<reference evidence="1 3" key="1">
    <citation type="submission" date="2013-02" db="EMBL/GenBank/DDBJ databases">
        <title>The Genome Sequence of Enterococcus haemoperoxidus BAA-382.</title>
        <authorList>
            <consortium name="The Broad Institute Genome Sequencing Platform"/>
            <consortium name="The Broad Institute Genome Sequencing Center for Infectious Disease"/>
            <person name="Earl A.M."/>
            <person name="Gilmore M.S."/>
            <person name="Lebreton F."/>
            <person name="Walker B."/>
            <person name="Young S.K."/>
            <person name="Zeng Q."/>
            <person name="Gargeya S."/>
            <person name="Fitzgerald M."/>
            <person name="Haas B."/>
            <person name="Abouelleil A."/>
            <person name="Alvarado L."/>
            <person name="Arachchi H.M."/>
            <person name="Berlin A.M."/>
            <person name="Chapman S.B."/>
            <person name="Dewar J."/>
            <person name="Goldberg J."/>
            <person name="Griggs A."/>
            <person name="Gujja S."/>
            <person name="Hansen M."/>
            <person name="Howarth C."/>
            <person name="Imamovic A."/>
            <person name="Larimer J."/>
            <person name="McCowan C."/>
            <person name="Murphy C."/>
            <person name="Neiman D."/>
            <person name="Pearson M."/>
            <person name="Priest M."/>
            <person name="Roberts A."/>
            <person name="Saif S."/>
            <person name="Shea T."/>
            <person name="Sisk P."/>
            <person name="Sykes S."/>
            <person name="Wortman J."/>
            <person name="Nusbaum C."/>
            <person name="Birren B."/>
        </authorList>
    </citation>
    <scope>NUCLEOTIDE SEQUENCE [LARGE SCALE GENOMIC DNA]</scope>
    <source>
        <strain evidence="1 3">ATCC BAA-382</strain>
    </source>
</reference>
<dbReference type="Proteomes" id="UP000013858">
    <property type="component" value="Unassembled WGS sequence"/>
</dbReference>
<dbReference type="OrthoDB" id="2058406at2"/>
<comment type="caution">
    <text evidence="1">The sequence shown here is derived from an EMBL/GenBank/DDBJ whole genome shotgun (WGS) entry which is preliminary data.</text>
</comment>
<dbReference type="EMBL" id="AJAR01000002">
    <property type="protein sequence ID" value="EOI00258.1"/>
    <property type="molecule type" value="Genomic_DNA"/>
</dbReference>
<organism evidence="1 3">
    <name type="scientific">Enterococcus haemoperoxidus ATCC BAA-382</name>
    <dbReference type="NCBI Taxonomy" id="1158608"/>
    <lineage>
        <taxon>Bacteria</taxon>
        <taxon>Bacillati</taxon>
        <taxon>Bacillota</taxon>
        <taxon>Bacilli</taxon>
        <taxon>Lactobacillales</taxon>
        <taxon>Enterococcaceae</taxon>
        <taxon>Enterococcus</taxon>
    </lineage>
</organism>
<evidence type="ECO:0000313" key="2">
    <source>
        <dbReference type="EMBL" id="EOT59652.1"/>
    </source>
</evidence>
<reference evidence="2 4" key="2">
    <citation type="submission" date="2013-03" db="EMBL/GenBank/DDBJ databases">
        <title>The Genome Sequence of Enterococcus haemoperoxidus BAA-382 (PacBio/Illumina hybrid assembly).</title>
        <authorList>
            <consortium name="The Broad Institute Genomics Platform"/>
            <consortium name="The Broad Institute Genome Sequencing Center for Infectious Disease"/>
            <person name="Earl A."/>
            <person name="Russ C."/>
            <person name="Gilmore M."/>
            <person name="Surin D."/>
            <person name="Walker B."/>
            <person name="Young S."/>
            <person name="Zeng Q."/>
            <person name="Gargeya S."/>
            <person name="Fitzgerald M."/>
            <person name="Haas B."/>
            <person name="Abouelleil A."/>
            <person name="Allen A.W."/>
            <person name="Alvarado L."/>
            <person name="Arachchi H.M."/>
            <person name="Berlin A.M."/>
            <person name="Chapman S.B."/>
            <person name="Gainer-Dewar J."/>
            <person name="Goldberg J."/>
            <person name="Griggs A."/>
            <person name="Gujja S."/>
            <person name="Hansen M."/>
            <person name="Howarth C."/>
            <person name="Imamovic A."/>
            <person name="Ireland A."/>
            <person name="Larimer J."/>
            <person name="McCowan C."/>
            <person name="Murphy C."/>
            <person name="Pearson M."/>
            <person name="Poon T.W."/>
            <person name="Priest M."/>
            <person name="Roberts A."/>
            <person name="Saif S."/>
            <person name="Shea T."/>
            <person name="Sisk P."/>
            <person name="Sykes S."/>
            <person name="Wortman J."/>
            <person name="Nusbaum C."/>
            <person name="Birren B."/>
        </authorList>
    </citation>
    <scope>NUCLEOTIDE SEQUENCE [LARGE SCALE GENOMIC DNA]</scope>
    <source>
        <strain evidence="2 4">ATCC BAA-382</strain>
    </source>
</reference>
<evidence type="ECO:0000313" key="1">
    <source>
        <dbReference type="EMBL" id="EOI00258.1"/>
    </source>
</evidence>
<protein>
    <submittedName>
        <fullName evidence="1">Alternate signal-mediated exported protein</fullName>
    </submittedName>
</protein>
<evidence type="ECO:0000313" key="4">
    <source>
        <dbReference type="Proteomes" id="UP000014197"/>
    </source>
</evidence>
<dbReference type="Proteomes" id="UP000014197">
    <property type="component" value="Unassembled WGS sequence"/>
</dbReference>
<keyword evidence="4" id="KW-1185">Reference proteome</keyword>
<dbReference type="PATRIC" id="fig|1158608.3.peg.108"/>
<dbReference type="AlphaFoldDB" id="R2SYB5"/>
<dbReference type="eggNOG" id="ENOG5032DBH">
    <property type="taxonomic scope" value="Bacteria"/>
</dbReference>
<name>R2SYB5_9ENTE</name>
<sequence>MKKKQGLKKYLSTKQLFLFTGFVVMFVSFSFGIYQTYAALTDSDQKQNEFRVGNLQTTIEEEFDPPTSFEPNIDYSKKVRIKNTGEQESFIRVLALPILTKKQANGSITLLPATTEGTAPVLSIDYNLNDWIDGKDGYFYYKNKLGKSMYTANLFTKVTMNQATITEEYKGALLSFEIKVEGISVTKFAYRDAWWNGEIPTTNPLLQIDDLLKIQVINE</sequence>
<dbReference type="RefSeq" id="WP_010760343.1">
    <property type="nucleotide sequence ID" value="NZ_KB946315.1"/>
</dbReference>
<accession>R2SYB5</accession>
<proteinExistence type="predicted"/>
<dbReference type="STRING" id="155618.RV06_GL000810"/>